<evidence type="ECO:0000256" key="1">
    <source>
        <dbReference type="SAM" id="MobiDB-lite"/>
    </source>
</evidence>
<dbReference type="EMBL" id="HE577332">
    <property type="protein sequence ID" value="CCD03863.1"/>
    <property type="molecule type" value="Genomic_DNA"/>
</dbReference>
<dbReference type="AlphaFoldDB" id="A0A9P1K1K9"/>
<geneLocation type="plasmid" evidence="3 4">
    <name>AZOBR_p5</name>
</geneLocation>
<sequence length="305" mass="33963">MITVEGETEWVRVECHWAGGERTEHRLIGPVKELQQLSGWGELMTRIQALHADKLTAPAIAAILNAEGWRPPKRREMFTGAMVRDLLHRFGVPTQVRDAPCLTVERQGPTELTRQELASRLGMPEQTLYRWLRRGLLVARRAAAGSRPVWLITADEAEIDRLRELRRSRPSAKRSEAAPPIDPQLRFETHHGWQMENLIKAHKLHLASDRTSCSKATANQFRLLIHTAAYWLLHTLRLGAKGVVLARGAVRHDAPQPHQGGGAGHRDEDPHQAVSADQLPLPGKPHDAGRPHRQAAAVTAGATCP</sequence>
<keyword evidence="3" id="KW-0614">Plasmid</keyword>
<accession>A0A9P1K1K9</accession>
<dbReference type="InterPro" id="IPR025668">
    <property type="entry name" value="Tnp_DDE_dom"/>
</dbReference>
<dbReference type="KEGG" id="abs:AZOBR_p50093"/>
<keyword evidence="4" id="KW-1185">Reference proteome</keyword>
<evidence type="ECO:0000313" key="3">
    <source>
        <dbReference type="EMBL" id="CCD03863.1"/>
    </source>
</evidence>
<organism evidence="3 4">
    <name type="scientific">Azospirillum baldaniorum</name>
    <dbReference type="NCBI Taxonomy" id="1064539"/>
    <lineage>
        <taxon>Bacteria</taxon>
        <taxon>Pseudomonadati</taxon>
        <taxon>Pseudomonadota</taxon>
        <taxon>Alphaproteobacteria</taxon>
        <taxon>Rhodospirillales</taxon>
        <taxon>Azospirillaceae</taxon>
        <taxon>Azospirillum</taxon>
    </lineage>
</organism>
<dbReference type="Proteomes" id="UP000007319">
    <property type="component" value="Plasmid AZOBR_p5"/>
</dbReference>
<proteinExistence type="predicted"/>
<dbReference type="InterPro" id="IPR009061">
    <property type="entry name" value="DNA-bd_dom_put_sf"/>
</dbReference>
<reference evidence="3 4" key="1">
    <citation type="journal article" date="2011" name="PLoS Genet.">
        <title>Azospirillum genomes reveal transition of bacteria from aquatic to terrestrial environments.</title>
        <authorList>
            <person name="Wisniewski-Dye F."/>
            <person name="Borziak K."/>
            <person name="Khalsa-Moyers G."/>
            <person name="Alexandre G."/>
            <person name="Sukharnikov L.O."/>
            <person name="Wuichet K."/>
            <person name="Hurst G.B."/>
            <person name="McDonald W.H."/>
            <person name="Robertson J.S."/>
            <person name="Barbe V."/>
            <person name="Calteau A."/>
            <person name="Rouy Z."/>
            <person name="Mangenot S."/>
            <person name="Prigent-Combaret C."/>
            <person name="Normand P."/>
            <person name="Boyer M."/>
            <person name="Siguier P."/>
            <person name="Dessaux Y."/>
            <person name="Elmerich C."/>
            <person name="Condemine G."/>
            <person name="Krishnen G."/>
            <person name="Kennedy I."/>
            <person name="Paterson A.H."/>
            <person name="Gonzalez V."/>
            <person name="Mavingui P."/>
            <person name="Zhulin I.B."/>
        </authorList>
    </citation>
    <scope>NUCLEOTIDE SEQUENCE [LARGE SCALE GENOMIC DNA]</scope>
    <source>
        <strain evidence="3 4">Sp245</strain>
    </source>
</reference>
<protein>
    <recommendedName>
        <fullName evidence="2">Transposase DDE domain-containing protein</fullName>
    </recommendedName>
</protein>
<gene>
    <name evidence="3" type="ORF">AZOBR_p50093</name>
</gene>
<dbReference type="Pfam" id="PF13701">
    <property type="entry name" value="DDE_Tnp_1_4"/>
    <property type="match status" value="1"/>
</dbReference>
<evidence type="ECO:0000313" key="4">
    <source>
        <dbReference type="Proteomes" id="UP000007319"/>
    </source>
</evidence>
<name>A0A9P1K1K9_9PROT</name>
<feature type="region of interest" description="Disordered" evidence="1">
    <location>
        <begin position="252"/>
        <end position="305"/>
    </location>
</feature>
<evidence type="ECO:0000259" key="2">
    <source>
        <dbReference type="Pfam" id="PF13701"/>
    </source>
</evidence>
<feature type="domain" description="Transposase DDE" evidence="2">
    <location>
        <begin position="194"/>
        <end position="238"/>
    </location>
</feature>
<dbReference type="SUPFAM" id="SSF46955">
    <property type="entry name" value="Putative DNA-binding domain"/>
    <property type="match status" value="1"/>
</dbReference>